<proteinExistence type="inferred from homology"/>
<reference evidence="7 8" key="3">
    <citation type="submission" date="2020-08" db="EMBL/GenBank/DDBJ databases">
        <title>Genomic Encyclopedia of Type Strains, Phase IV (KMG-IV): sequencing the most valuable type-strain genomes for metagenomic binning, comparative biology and taxonomic classification.</title>
        <authorList>
            <person name="Goeker M."/>
        </authorList>
    </citation>
    <scope>NUCLEOTIDE SEQUENCE [LARGE SCALE GENOMIC DNA]</scope>
    <source>
        <strain evidence="7 8">DSM 24105</strain>
    </source>
</reference>
<dbReference type="Pfam" id="PF01555">
    <property type="entry name" value="N6_N4_Mtase"/>
    <property type="match status" value="1"/>
</dbReference>
<dbReference type="GO" id="GO:0009007">
    <property type="term" value="F:site-specific DNA-methyltransferase (adenine-specific) activity"/>
    <property type="evidence" value="ECO:0007669"/>
    <property type="project" value="UniProtKB-EC"/>
</dbReference>
<keyword evidence="1 7" id="KW-0489">Methyltransferase</keyword>
<sequence>MTAIPCNAVSAGENWTLWNADCVEVLAALPDNSVDFSVYSPPFANLYIYSDSARDMGNVENDEEFQATYAFVARELLRVTKPGRLVSIHVKDLVYYSNASEKGDRGLHDFTGACVRTHVRAGWSLHSKTTVWRCPVREMTKAKPDGLLYKNFRLDAGRNRQGLPAYIVTFRKWAEGMDETAPVEHLPGLWPEWAGEGARFVSRRVGSHDGLPNYASLSDALQKRDPRYLEALDVWQRWASPVWEDTNETNVLNAKQARDPEAEKHLCPMPLDLIERCIRLWSNKGDVVLSPFAGIGSEGYAALKAERRFLGVELSASYYAQAARNLREAEASAGTLFAHGSAALEAAE</sequence>
<evidence type="ECO:0000256" key="1">
    <source>
        <dbReference type="ARBA" id="ARBA00022603"/>
    </source>
</evidence>
<dbReference type="InterPro" id="IPR029063">
    <property type="entry name" value="SAM-dependent_MTases_sf"/>
</dbReference>
<evidence type="ECO:0000259" key="5">
    <source>
        <dbReference type="Pfam" id="PF01555"/>
    </source>
</evidence>
<dbReference type="GO" id="GO:0032259">
    <property type="term" value="P:methylation"/>
    <property type="evidence" value="ECO:0007669"/>
    <property type="project" value="UniProtKB-KW"/>
</dbReference>
<dbReference type="EMBL" id="JACIDN010000007">
    <property type="protein sequence ID" value="MBB3904216.1"/>
    <property type="molecule type" value="Genomic_DNA"/>
</dbReference>
<name>A0A7W6AP97_9HYPH</name>
<feature type="domain" description="DNA methylase N-4/N-6" evidence="5">
    <location>
        <begin position="34"/>
        <end position="323"/>
    </location>
</feature>
<organism evidence="7 8">
    <name type="scientific">Methylobacterium brachythecii</name>
    <dbReference type="NCBI Taxonomy" id="1176177"/>
    <lineage>
        <taxon>Bacteria</taxon>
        <taxon>Pseudomonadati</taxon>
        <taxon>Pseudomonadota</taxon>
        <taxon>Alphaproteobacteria</taxon>
        <taxon>Hyphomicrobiales</taxon>
        <taxon>Methylobacteriaceae</taxon>
        <taxon>Methylobacterium</taxon>
    </lineage>
</organism>
<evidence type="ECO:0000313" key="7">
    <source>
        <dbReference type="EMBL" id="MBB3904216.1"/>
    </source>
</evidence>
<comment type="caution">
    <text evidence="7">The sequence shown here is derived from an EMBL/GenBank/DDBJ whole genome shotgun (WGS) entry which is preliminary data.</text>
</comment>
<reference evidence="6" key="4">
    <citation type="submission" date="2023-01" db="EMBL/GenBank/DDBJ databases">
        <title>Draft genome sequence of Methylobacterium brachythecii strain NBRC 107710.</title>
        <authorList>
            <person name="Sun Q."/>
            <person name="Mori K."/>
        </authorList>
    </citation>
    <scope>NUCLEOTIDE SEQUENCE</scope>
    <source>
        <strain evidence="6">NBRC 107710</strain>
    </source>
</reference>
<dbReference type="EC" id="2.1.1.-" evidence="4"/>
<evidence type="ECO:0000313" key="6">
    <source>
        <dbReference type="EMBL" id="GLS45121.1"/>
    </source>
</evidence>
<dbReference type="Proteomes" id="UP001156881">
    <property type="component" value="Unassembled WGS sequence"/>
</dbReference>
<dbReference type="EMBL" id="BSPG01000018">
    <property type="protein sequence ID" value="GLS45121.1"/>
    <property type="molecule type" value="Genomic_DNA"/>
</dbReference>
<reference evidence="6" key="1">
    <citation type="journal article" date="2014" name="Int. J. Syst. Evol. Microbiol.">
        <title>Complete genome of a new Firmicutes species belonging to the dominant human colonic microbiota ('Ruminococcus bicirculans') reveals two chromosomes and a selective capacity to utilize plant glucans.</title>
        <authorList>
            <consortium name="NISC Comparative Sequencing Program"/>
            <person name="Wegmann U."/>
            <person name="Louis P."/>
            <person name="Goesmann A."/>
            <person name="Henrissat B."/>
            <person name="Duncan S.H."/>
            <person name="Flint H.J."/>
        </authorList>
    </citation>
    <scope>NUCLEOTIDE SEQUENCE</scope>
    <source>
        <strain evidence="6">NBRC 107710</strain>
    </source>
</reference>
<dbReference type="Gene3D" id="3.40.50.150">
    <property type="entry name" value="Vaccinia Virus protein VP39"/>
    <property type="match status" value="1"/>
</dbReference>
<keyword evidence="2" id="KW-0808">Transferase</keyword>
<dbReference type="Proteomes" id="UP000517759">
    <property type="component" value="Unassembled WGS sequence"/>
</dbReference>
<evidence type="ECO:0000256" key="3">
    <source>
        <dbReference type="ARBA" id="ARBA00047942"/>
    </source>
</evidence>
<evidence type="ECO:0000256" key="4">
    <source>
        <dbReference type="RuleBase" id="RU362026"/>
    </source>
</evidence>
<dbReference type="PRINTS" id="PR00508">
    <property type="entry name" value="S21N4MTFRASE"/>
</dbReference>
<dbReference type="InterPro" id="IPR002941">
    <property type="entry name" value="DNA_methylase_N4/N6"/>
</dbReference>
<dbReference type="GO" id="GO:0008170">
    <property type="term" value="F:N-methyltransferase activity"/>
    <property type="evidence" value="ECO:0007669"/>
    <property type="project" value="InterPro"/>
</dbReference>
<dbReference type="RefSeq" id="WP_183507873.1">
    <property type="nucleotide sequence ID" value="NZ_BSPG01000018.1"/>
</dbReference>
<protein>
    <recommendedName>
        <fullName evidence="4">Methyltransferase</fullName>
        <ecNumber evidence="4">2.1.1.-</ecNumber>
    </recommendedName>
</protein>
<comment type="similarity">
    <text evidence="4">Belongs to the N(4)/N(6)-methyltransferase family.</text>
</comment>
<dbReference type="InterPro" id="IPR001091">
    <property type="entry name" value="RM_Methyltransferase"/>
</dbReference>
<evidence type="ECO:0000256" key="2">
    <source>
        <dbReference type="ARBA" id="ARBA00022679"/>
    </source>
</evidence>
<keyword evidence="9" id="KW-1185">Reference proteome</keyword>
<reference evidence="9" key="2">
    <citation type="journal article" date="2019" name="Int. J. Syst. Evol. Microbiol.">
        <title>The Global Catalogue of Microorganisms (GCM) 10K type strain sequencing project: providing services to taxonomists for standard genome sequencing and annotation.</title>
        <authorList>
            <consortium name="The Broad Institute Genomics Platform"/>
            <consortium name="The Broad Institute Genome Sequencing Center for Infectious Disease"/>
            <person name="Wu L."/>
            <person name="Ma J."/>
        </authorList>
    </citation>
    <scope>NUCLEOTIDE SEQUENCE [LARGE SCALE GENOMIC DNA]</scope>
    <source>
        <strain evidence="9">NBRC 107710</strain>
    </source>
</reference>
<comment type="catalytic activity">
    <reaction evidence="3">
        <text>a 2'-deoxyadenosine in DNA + S-adenosyl-L-methionine = an N(6)-methyl-2'-deoxyadenosine in DNA + S-adenosyl-L-homocysteine + H(+)</text>
        <dbReference type="Rhea" id="RHEA:15197"/>
        <dbReference type="Rhea" id="RHEA-COMP:12418"/>
        <dbReference type="Rhea" id="RHEA-COMP:12419"/>
        <dbReference type="ChEBI" id="CHEBI:15378"/>
        <dbReference type="ChEBI" id="CHEBI:57856"/>
        <dbReference type="ChEBI" id="CHEBI:59789"/>
        <dbReference type="ChEBI" id="CHEBI:90615"/>
        <dbReference type="ChEBI" id="CHEBI:90616"/>
        <dbReference type="EC" id="2.1.1.72"/>
    </reaction>
</comment>
<accession>A0A7W6AP97</accession>
<evidence type="ECO:0000313" key="8">
    <source>
        <dbReference type="Proteomes" id="UP000517759"/>
    </source>
</evidence>
<dbReference type="GO" id="GO:0003677">
    <property type="term" value="F:DNA binding"/>
    <property type="evidence" value="ECO:0007669"/>
    <property type="project" value="InterPro"/>
</dbReference>
<evidence type="ECO:0000313" key="9">
    <source>
        <dbReference type="Proteomes" id="UP001156881"/>
    </source>
</evidence>
<dbReference type="AlphaFoldDB" id="A0A7W6AP97"/>
<dbReference type="SUPFAM" id="SSF53335">
    <property type="entry name" value="S-adenosyl-L-methionine-dependent methyltransferases"/>
    <property type="match status" value="1"/>
</dbReference>
<gene>
    <name evidence="6" type="ORF">GCM10007884_31100</name>
    <name evidence="7" type="ORF">GGR33_003735</name>
</gene>